<feature type="chain" id="PRO_5008378929" description="Bacterial extracellular solute-binding protein" evidence="2">
    <location>
        <begin position="22"/>
        <end position="355"/>
    </location>
</feature>
<keyword evidence="1 2" id="KW-0732">Signal</keyword>
<protein>
    <recommendedName>
        <fullName evidence="5">Bacterial extracellular solute-binding protein</fullName>
    </recommendedName>
</protein>
<feature type="signal peptide" evidence="2">
    <location>
        <begin position="1"/>
        <end position="21"/>
    </location>
</feature>
<dbReference type="Gene3D" id="3.40.190.10">
    <property type="entry name" value="Periplasmic binding protein-like II"/>
    <property type="match status" value="2"/>
</dbReference>
<dbReference type="PANTHER" id="PTHR30006:SF25">
    <property type="entry name" value="PHOSPHOGLYCERATE TRANSPORT REGULATORY PROTEIN PGTC"/>
    <property type="match status" value="1"/>
</dbReference>
<organism evidence="3 4">
    <name type="scientific">Marinomonas spartinae</name>
    <dbReference type="NCBI Taxonomy" id="1792290"/>
    <lineage>
        <taxon>Bacteria</taxon>
        <taxon>Pseudomonadati</taxon>
        <taxon>Pseudomonadota</taxon>
        <taxon>Gammaproteobacteria</taxon>
        <taxon>Oceanospirillales</taxon>
        <taxon>Oceanospirillaceae</taxon>
        <taxon>Marinomonas</taxon>
    </lineage>
</organism>
<dbReference type="STRING" id="1792290.MSP8886_01744"/>
<sequence>MKWFIILLSVFFMGGSQFVLADPEQRSVEFGQKDAPRVLRIHSSIDLASFGPLIEGFVQRYPNIRVSYKDINTLEMYNQTIHDSRSPQASLVISSAMDLQIKLVNDGYAQTYHSFLTDQLPNYAQWRHQVFAFSLEPVVMLVNKDRYPGPLPKDRQDILQTIRQYSNFMKGRIGTYDIRKSGVGYLLASQDARQADTTWGRLLEAFGSHQVKTYCCTHEIIDKVASGKLVLGYNLLGSYVAQRVKEDTHLKMILPKDYSLMVMRVGLIPKKAPNAHDAGLFLDYLLTNSVQKRMQVETLMFPIKPDVMTKNTLNILGKSGPQRVVELDQQLLVGRDFAKQYRFIKSWEEALEITH</sequence>
<dbReference type="EMBL" id="FLOB01000003">
    <property type="protein sequence ID" value="SBS30247.1"/>
    <property type="molecule type" value="Genomic_DNA"/>
</dbReference>
<dbReference type="GO" id="GO:0030288">
    <property type="term" value="C:outer membrane-bounded periplasmic space"/>
    <property type="evidence" value="ECO:0007669"/>
    <property type="project" value="TreeGrafter"/>
</dbReference>
<evidence type="ECO:0000313" key="4">
    <source>
        <dbReference type="Proteomes" id="UP000092544"/>
    </source>
</evidence>
<reference evidence="3 4" key="1">
    <citation type="submission" date="2016-06" db="EMBL/GenBank/DDBJ databases">
        <authorList>
            <person name="Kjaerup R.B."/>
            <person name="Dalgaard T.S."/>
            <person name="Juul-Madsen H.R."/>
        </authorList>
    </citation>
    <scope>NUCLEOTIDE SEQUENCE [LARGE SCALE GENOMIC DNA]</scope>
    <source>
        <strain evidence="3 4">CECT 8886</strain>
    </source>
</reference>
<keyword evidence="4" id="KW-1185">Reference proteome</keyword>
<evidence type="ECO:0000313" key="3">
    <source>
        <dbReference type="EMBL" id="SBS30247.1"/>
    </source>
</evidence>
<dbReference type="AlphaFoldDB" id="A0A1A8TBC2"/>
<dbReference type="Pfam" id="PF13343">
    <property type="entry name" value="SBP_bac_6"/>
    <property type="match status" value="1"/>
</dbReference>
<accession>A0A1A8TBC2</accession>
<dbReference type="PANTHER" id="PTHR30006">
    <property type="entry name" value="THIAMINE-BINDING PERIPLASMIC PROTEIN-RELATED"/>
    <property type="match status" value="1"/>
</dbReference>
<dbReference type="Proteomes" id="UP000092544">
    <property type="component" value="Unassembled WGS sequence"/>
</dbReference>
<evidence type="ECO:0000256" key="1">
    <source>
        <dbReference type="ARBA" id="ARBA00022729"/>
    </source>
</evidence>
<dbReference type="RefSeq" id="WP_067015049.1">
    <property type="nucleotide sequence ID" value="NZ_FLOB01000003.1"/>
</dbReference>
<name>A0A1A8TBC2_9GAMM</name>
<dbReference type="SUPFAM" id="SSF53850">
    <property type="entry name" value="Periplasmic binding protein-like II"/>
    <property type="match status" value="1"/>
</dbReference>
<evidence type="ECO:0008006" key="5">
    <source>
        <dbReference type="Google" id="ProtNLM"/>
    </source>
</evidence>
<proteinExistence type="predicted"/>
<gene>
    <name evidence="3" type="ORF">MSP8886_01744</name>
</gene>
<evidence type="ECO:0000256" key="2">
    <source>
        <dbReference type="SAM" id="SignalP"/>
    </source>
</evidence>